<protein>
    <submittedName>
        <fullName evidence="1">Uncharacterized protein</fullName>
    </submittedName>
</protein>
<evidence type="ECO:0000313" key="1">
    <source>
        <dbReference type="EMBL" id="QNL17850.1"/>
    </source>
</evidence>
<reference evidence="1 2" key="1">
    <citation type="journal article" date="2020" name="FEMS Yeast Res.">
        <title>The complete mitochondrial genome of the lipid-producing yeast Rhodotorula toruloides.</title>
        <authorList>
            <person name="Zhou R."/>
            <person name="Zhu Z."/>
            <person name="Zhang S."/>
            <person name="Zhao Z.K."/>
        </authorList>
    </citation>
    <scope>NUCLEOTIDE SEQUENCE [LARGE SCALE GENOMIC DNA]</scope>
    <source>
        <strain evidence="1 2">NP11</strain>
    </source>
</reference>
<gene>
    <name evidence="1" type="primary">orf101</name>
</gene>
<evidence type="ECO:0000313" key="2">
    <source>
        <dbReference type="Proteomes" id="UP000016926"/>
    </source>
</evidence>
<proteinExistence type="predicted"/>
<dbReference type="AlphaFoldDB" id="A0A7G8ZGG5"/>
<dbReference type="Proteomes" id="UP000016926">
    <property type="component" value="Mitochondrion"/>
</dbReference>
<geneLocation type="mitochondrion" evidence="1"/>
<keyword evidence="1" id="KW-0496">Mitochondrion</keyword>
<accession>A0A7G8ZGG5</accession>
<name>A0A7G8ZGG5_RHOT1</name>
<sequence length="101" mass="11830">MMQFAVYYTIFPATSLFTMSTPNVNLCRITRRIPSPLRGLCMYVVCCNNWPSRSYNTPYSPSTNLLLHVAISCVYYTIFPMVHQRGRARLRFNDVPPRHRH</sequence>
<dbReference type="EMBL" id="MT362617">
    <property type="protein sequence ID" value="QNL17850.1"/>
    <property type="molecule type" value="Genomic_DNA"/>
</dbReference>
<dbReference type="EMBL" id="MT362617">
    <property type="protein sequence ID" value="QNL17836.1"/>
    <property type="molecule type" value="Genomic_DNA"/>
</dbReference>
<organism evidence="1 2">
    <name type="scientific">Rhodotorula toruloides (strain NP11)</name>
    <name type="common">Yeast</name>
    <name type="synonym">Rhodosporidium toruloides</name>
    <dbReference type="NCBI Taxonomy" id="1130832"/>
    <lineage>
        <taxon>Eukaryota</taxon>
        <taxon>Fungi</taxon>
        <taxon>Dikarya</taxon>
        <taxon>Basidiomycota</taxon>
        <taxon>Pucciniomycotina</taxon>
        <taxon>Microbotryomycetes</taxon>
        <taxon>Sporidiobolales</taxon>
        <taxon>Sporidiobolaceae</taxon>
        <taxon>Rhodotorula</taxon>
    </lineage>
</organism>
<keyword evidence="2" id="KW-1185">Reference proteome</keyword>